<sequence>MIQYQGRDIIGFMFNGRAVAEIRRGTRLVWQAIRSCFGSGHWIGSRPWIGTDKWKGTNK</sequence>
<evidence type="ECO:0000313" key="2">
    <source>
        <dbReference type="Proteomes" id="UP000236634"/>
    </source>
</evidence>
<dbReference type="AlphaFoldDB" id="A0A2K0XPF4"/>
<dbReference type="EMBL" id="NBAX01000001">
    <property type="protein sequence ID" value="PNP96394.1"/>
    <property type="molecule type" value="Genomic_DNA"/>
</dbReference>
<accession>A0A2K0XPF4</accession>
<comment type="caution">
    <text evidence="1">The sequence shown here is derived from an EMBL/GenBank/DDBJ whole genome shotgun (WGS) entry which is preliminary data.</text>
</comment>
<dbReference type="RefSeq" id="WP_103002348.1">
    <property type="nucleotide sequence ID" value="NZ_NBAX01000001.1"/>
</dbReference>
<proteinExistence type="predicted"/>
<gene>
    <name evidence="1" type="ORF">BFS16_00480</name>
</gene>
<dbReference type="Proteomes" id="UP000236634">
    <property type="component" value="Unassembled WGS sequence"/>
</dbReference>
<protein>
    <submittedName>
        <fullName evidence="1">Uncharacterized protein</fullName>
    </submittedName>
</protein>
<evidence type="ECO:0000313" key="1">
    <source>
        <dbReference type="EMBL" id="PNP96394.1"/>
    </source>
</evidence>
<reference evidence="1 2" key="1">
    <citation type="submission" date="2017-03" db="EMBL/GenBank/DDBJ databases">
        <authorList>
            <person name="Afonso C.L."/>
            <person name="Miller P.J."/>
            <person name="Scott M.A."/>
            <person name="Spackman E."/>
            <person name="Goraichik I."/>
            <person name="Dimitrov K.M."/>
            <person name="Suarez D.L."/>
            <person name="Swayne D.E."/>
        </authorList>
    </citation>
    <scope>NUCLEOTIDE SEQUENCE [LARGE SCALE GENOMIC DNA]</scope>
    <source>
        <strain evidence="1 2">DNF00076</strain>
    </source>
</reference>
<name>A0A2K0XPF4_9BACT</name>
<organism evidence="1 2">
    <name type="scientific">Hoylesella timonensis</name>
    <dbReference type="NCBI Taxonomy" id="386414"/>
    <lineage>
        <taxon>Bacteria</taxon>
        <taxon>Pseudomonadati</taxon>
        <taxon>Bacteroidota</taxon>
        <taxon>Bacteroidia</taxon>
        <taxon>Bacteroidales</taxon>
        <taxon>Prevotellaceae</taxon>
        <taxon>Hoylesella</taxon>
    </lineage>
</organism>